<protein>
    <recommendedName>
        <fullName evidence="7">Acyl-CoA synthase</fullName>
    </recommendedName>
</protein>
<gene>
    <name evidence="5" type="ORF">GZ78_13230</name>
</gene>
<dbReference type="Pfam" id="PF00501">
    <property type="entry name" value="AMP-binding"/>
    <property type="match status" value="1"/>
</dbReference>
<dbReference type="Gene3D" id="3.40.50.12780">
    <property type="entry name" value="N-terminal domain of ligase-like"/>
    <property type="match status" value="1"/>
</dbReference>
<comment type="caution">
    <text evidence="5">The sequence shown here is derived from an EMBL/GenBank/DDBJ whole genome shotgun (WGS) entry which is preliminary data.</text>
</comment>
<dbReference type="InterPro" id="IPR042099">
    <property type="entry name" value="ANL_N_sf"/>
</dbReference>
<sequence>MSQSIYEAARAQASVGMEIAAIAEHAPERIAIFSELGNLSFSELNGQVNKLSHLLRNRGFKEGDALALCCSNRPEFVVAALTAHRLGGRLTPVNWHLSADEITYIVKNCEAKAFIADTRIADKVTDAISDNNLLSVSLSVGGTIDGYESWDQALSGQPETNIENPVRGTMMLYTSGTSGRPKGVLRKQPDPEMAAGLQDLFTMVFQYQPDAGTDRSLVTGPLYHAGPFNLCMMTPLVSGISIVIMDKWEAEPSLNLIEQHRITHSFFVPAMFVRLLQLKESVRQQYDVSSLRFVIHGAAPCSIETKQAMMDWFGPIIWEMFAGTEGPGTIVSPQEWLDKPGTVGKAAPGQIRILDDQGQDLPAGEAGRIFLKNPEESRFEYYQDEQKTRDAQYNGYFTAGDIGYLDDDGYLFLTGRSAEIIISGGVNIYPQEIDDVIALHPAVADVACVGVPSKEWGEAVKAVVQLKSEVSSTEQLSTELIDFASVRLARQKLPKSIDFIETLPRSEAGKVLRRKIRETYWADIEKKI</sequence>
<dbReference type="AlphaFoldDB" id="A0A081NJ24"/>
<dbReference type="Gene3D" id="3.30.300.30">
    <property type="match status" value="1"/>
</dbReference>
<dbReference type="eggNOG" id="COG0318">
    <property type="taxonomic scope" value="Bacteria"/>
</dbReference>
<evidence type="ECO:0008006" key="7">
    <source>
        <dbReference type="Google" id="ProtNLM"/>
    </source>
</evidence>
<dbReference type="PROSITE" id="PS00455">
    <property type="entry name" value="AMP_BINDING"/>
    <property type="match status" value="1"/>
</dbReference>
<dbReference type="InterPro" id="IPR025110">
    <property type="entry name" value="AMP-bd_C"/>
</dbReference>
<feature type="domain" description="AMP-dependent synthetase/ligase" evidence="3">
    <location>
        <begin position="23"/>
        <end position="374"/>
    </location>
</feature>
<evidence type="ECO:0000256" key="2">
    <source>
        <dbReference type="ARBA" id="ARBA00022598"/>
    </source>
</evidence>
<keyword evidence="2" id="KW-0436">Ligase</keyword>
<feature type="domain" description="AMP-binding enzyme C-terminal" evidence="4">
    <location>
        <begin position="432"/>
        <end position="510"/>
    </location>
</feature>
<keyword evidence="6" id="KW-1185">Reference proteome</keyword>
<dbReference type="STRING" id="1137799.GZ78_13230"/>
<dbReference type="Proteomes" id="UP000028073">
    <property type="component" value="Unassembled WGS sequence"/>
</dbReference>
<dbReference type="EMBL" id="JOKH01000002">
    <property type="protein sequence ID" value="KEQ18447.1"/>
    <property type="molecule type" value="Genomic_DNA"/>
</dbReference>
<dbReference type="InterPro" id="IPR000873">
    <property type="entry name" value="AMP-dep_synth/lig_dom"/>
</dbReference>
<dbReference type="PANTHER" id="PTHR43201:SF5">
    <property type="entry name" value="MEDIUM-CHAIN ACYL-COA LIGASE ACSF2, MITOCHONDRIAL"/>
    <property type="match status" value="1"/>
</dbReference>
<organism evidence="5 6">
    <name type="scientific">Endozoicomonas numazuensis</name>
    <dbReference type="NCBI Taxonomy" id="1137799"/>
    <lineage>
        <taxon>Bacteria</taxon>
        <taxon>Pseudomonadati</taxon>
        <taxon>Pseudomonadota</taxon>
        <taxon>Gammaproteobacteria</taxon>
        <taxon>Oceanospirillales</taxon>
        <taxon>Endozoicomonadaceae</taxon>
        <taxon>Endozoicomonas</taxon>
    </lineage>
</organism>
<dbReference type="Pfam" id="PF13193">
    <property type="entry name" value="AMP-binding_C"/>
    <property type="match status" value="1"/>
</dbReference>
<name>A0A081NJ24_9GAMM</name>
<comment type="similarity">
    <text evidence="1">Belongs to the ATP-dependent AMP-binding enzyme family.</text>
</comment>
<dbReference type="GO" id="GO:0031956">
    <property type="term" value="F:medium-chain fatty acid-CoA ligase activity"/>
    <property type="evidence" value="ECO:0007669"/>
    <property type="project" value="TreeGrafter"/>
</dbReference>
<evidence type="ECO:0000313" key="6">
    <source>
        <dbReference type="Proteomes" id="UP000028073"/>
    </source>
</evidence>
<accession>A0A081NJ24</accession>
<dbReference type="InterPro" id="IPR020845">
    <property type="entry name" value="AMP-binding_CS"/>
</dbReference>
<dbReference type="GO" id="GO:0006631">
    <property type="term" value="P:fatty acid metabolic process"/>
    <property type="evidence" value="ECO:0007669"/>
    <property type="project" value="TreeGrafter"/>
</dbReference>
<dbReference type="InterPro" id="IPR045851">
    <property type="entry name" value="AMP-bd_C_sf"/>
</dbReference>
<evidence type="ECO:0000313" key="5">
    <source>
        <dbReference type="EMBL" id="KEQ18447.1"/>
    </source>
</evidence>
<dbReference type="RefSeq" id="WP_034835786.1">
    <property type="nucleotide sequence ID" value="NZ_JOKH01000002.1"/>
</dbReference>
<proteinExistence type="inferred from homology"/>
<dbReference type="OrthoDB" id="9803968at2"/>
<reference evidence="5 6" key="1">
    <citation type="submission" date="2014-06" db="EMBL/GenBank/DDBJ databases">
        <title>Whole Genome Sequences of Three Symbiotic Endozoicomonas Bacteria.</title>
        <authorList>
            <person name="Neave M.J."/>
            <person name="Apprill A."/>
            <person name="Voolstra C.R."/>
        </authorList>
    </citation>
    <scope>NUCLEOTIDE SEQUENCE [LARGE SCALE GENOMIC DNA]</scope>
    <source>
        <strain evidence="5 6">DSM 25634</strain>
    </source>
</reference>
<dbReference type="PANTHER" id="PTHR43201">
    <property type="entry name" value="ACYL-COA SYNTHETASE"/>
    <property type="match status" value="1"/>
</dbReference>
<evidence type="ECO:0000259" key="3">
    <source>
        <dbReference type="Pfam" id="PF00501"/>
    </source>
</evidence>
<evidence type="ECO:0000256" key="1">
    <source>
        <dbReference type="ARBA" id="ARBA00006432"/>
    </source>
</evidence>
<dbReference type="SUPFAM" id="SSF56801">
    <property type="entry name" value="Acetyl-CoA synthetase-like"/>
    <property type="match status" value="1"/>
</dbReference>
<evidence type="ECO:0000259" key="4">
    <source>
        <dbReference type="Pfam" id="PF13193"/>
    </source>
</evidence>